<dbReference type="GO" id="GO:0012505">
    <property type="term" value="C:endomembrane system"/>
    <property type="evidence" value="ECO:0007669"/>
    <property type="project" value="UniProtKB-SubCell"/>
</dbReference>
<keyword evidence="8" id="KW-0808">Transferase</keyword>
<dbReference type="PANTHER" id="PTHR12563:SF17">
    <property type="entry name" value="DIHYDROXYACETONE PHOSPHATE ACYLTRANSFERASE"/>
    <property type="match status" value="1"/>
</dbReference>
<dbReference type="GO" id="GO:0004366">
    <property type="term" value="F:glycerol-3-phosphate O-acyltransferase activity"/>
    <property type="evidence" value="ECO:0007669"/>
    <property type="project" value="UniProtKB-EC"/>
</dbReference>
<evidence type="ECO:0000256" key="6">
    <source>
        <dbReference type="SAM" id="Phobius"/>
    </source>
</evidence>
<dbReference type="InterPro" id="IPR022284">
    <property type="entry name" value="GPAT/DHAPAT"/>
</dbReference>
<dbReference type="Proteomes" id="UP001218364">
    <property type="component" value="Unassembled WGS sequence"/>
</dbReference>
<dbReference type="EC" id="2.3.1.15" evidence="3"/>
<proteinExistence type="predicted"/>
<comment type="catalytic activity">
    <reaction evidence="5">
        <text>sn-glycerol 3-phosphate + an acyl-CoA = a 1-acyl-sn-glycero-3-phosphate + CoA</text>
        <dbReference type="Rhea" id="RHEA:15325"/>
        <dbReference type="ChEBI" id="CHEBI:57287"/>
        <dbReference type="ChEBI" id="CHEBI:57597"/>
        <dbReference type="ChEBI" id="CHEBI:57970"/>
        <dbReference type="ChEBI" id="CHEBI:58342"/>
        <dbReference type="EC" id="2.3.1.15"/>
    </reaction>
</comment>
<dbReference type="AlphaFoldDB" id="A0ABD4X6V8"/>
<feature type="domain" description="Phospholipid/glycerol acyltransferase" evidence="7">
    <location>
        <begin position="151"/>
        <end position="276"/>
    </location>
</feature>
<dbReference type="PANTHER" id="PTHR12563">
    <property type="entry name" value="GLYCEROL-3-PHOSPHATE ACYLTRANSFERASE"/>
    <property type="match status" value="1"/>
</dbReference>
<dbReference type="InterPro" id="IPR045520">
    <property type="entry name" value="GPAT/DHAPAT_C"/>
</dbReference>
<reference evidence="8 9" key="1">
    <citation type="submission" date="2023-02" db="EMBL/GenBank/DDBJ databases">
        <title>Population genomics of bacteria associated with diatom.</title>
        <authorList>
            <person name="Xie J."/>
            <person name="Wang H."/>
        </authorList>
    </citation>
    <scope>NUCLEOTIDE SEQUENCE [LARGE SCALE GENOMIC DNA]</scope>
    <source>
        <strain evidence="8 9">PT47_8</strain>
    </source>
</reference>
<dbReference type="InterPro" id="IPR002123">
    <property type="entry name" value="Plipid/glycerol_acylTrfase"/>
</dbReference>
<comment type="caution">
    <text evidence="8">The sequence shown here is derived from an EMBL/GenBank/DDBJ whole genome shotgun (WGS) entry which is preliminary data.</text>
</comment>
<evidence type="ECO:0000256" key="1">
    <source>
        <dbReference type="ARBA" id="ARBA00004184"/>
    </source>
</evidence>
<dbReference type="EMBL" id="JARCJK010000002">
    <property type="protein sequence ID" value="MDE4165223.1"/>
    <property type="molecule type" value="Genomic_DNA"/>
</dbReference>
<organism evidence="8 9">
    <name type="scientific">Phaeobacter gallaeciensis</name>
    <dbReference type="NCBI Taxonomy" id="60890"/>
    <lineage>
        <taxon>Bacteria</taxon>
        <taxon>Pseudomonadati</taxon>
        <taxon>Pseudomonadota</taxon>
        <taxon>Alphaproteobacteria</taxon>
        <taxon>Rhodobacterales</taxon>
        <taxon>Roseobacteraceae</taxon>
        <taxon>Phaeobacter</taxon>
    </lineage>
</organism>
<keyword evidence="6" id="KW-1133">Transmembrane helix</keyword>
<feature type="transmembrane region" description="Helical" evidence="6">
    <location>
        <begin position="12"/>
        <end position="36"/>
    </location>
</feature>
<dbReference type="Pfam" id="PF01553">
    <property type="entry name" value="Acyltransferase"/>
    <property type="match status" value="1"/>
</dbReference>
<evidence type="ECO:0000256" key="5">
    <source>
        <dbReference type="ARBA" id="ARBA00048427"/>
    </source>
</evidence>
<dbReference type="SUPFAM" id="SSF69593">
    <property type="entry name" value="Glycerol-3-phosphate (1)-acyltransferase"/>
    <property type="match status" value="1"/>
</dbReference>
<comment type="subcellular location">
    <subcellularLocation>
        <location evidence="1">Endomembrane system</location>
        <topology evidence="1">Peripheral membrane protein</topology>
    </subcellularLocation>
</comment>
<gene>
    <name evidence="8" type="ORF">PXK24_05935</name>
</gene>
<protein>
    <recommendedName>
        <fullName evidence="4">Glycerol-3-phosphate acyltransferase</fullName>
        <ecNumber evidence="3">2.3.1.15</ecNumber>
    </recommendedName>
</protein>
<accession>A0ABD4X6V8</accession>
<evidence type="ECO:0000313" key="8">
    <source>
        <dbReference type="EMBL" id="MDE4165223.1"/>
    </source>
</evidence>
<evidence type="ECO:0000256" key="2">
    <source>
        <dbReference type="ARBA" id="ARBA00004765"/>
    </source>
</evidence>
<evidence type="ECO:0000256" key="4">
    <source>
        <dbReference type="ARBA" id="ARBA00013432"/>
    </source>
</evidence>
<name>A0ABD4X6V8_9RHOB</name>
<keyword evidence="6" id="KW-0472">Membrane</keyword>
<keyword evidence="8" id="KW-0012">Acyltransferase</keyword>
<evidence type="ECO:0000259" key="7">
    <source>
        <dbReference type="SMART" id="SM00563"/>
    </source>
</evidence>
<dbReference type="Pfam" id="PF19277">
    <property type="entry name" value="GPAT_C"/>
    <property type="match status" value="1"/>
</dbReference>
<sequence length="483" mass="54665">MTSTVELPLWLFVLILLFAAVTFASHFLFPSVRWFFRRRLERAVARLNQRLERPIEPFRLARRYDMIQRLIYDPQVAQAVADHAATEGIPDNVAFEEARRYAREIVPSFSAFTYFSFAIRVTRWLSNAIYRVRLGHQDEEALRRIDPEATLVFVMNHRSNMDYVLITYLAARRSALSYAVGEWARVWPLSRLIRAMGAYFIRRKSRNELYRRVLATYVRLATQGGATQAMFPEGGLSLDGALAPPRLGLLKYIVDARDPAGPGRDVVFVPVGLNYDWVLEDKILTSAGRAGERRFRARIGVVMARMLRQLWLWMTGRYHRFGYAAVNFGRPLSLAEFTAAQQAADPSGPVTASDLPEPLSQELMERIGDIVPVLPVPAVCSLLLSEGAMTRSALEQRLAALLERMPLSHIHLPRDSRSYAVETALRILVRRGILRSEQGRFVPVPAKRDLLTYYANSIRHLLPAAALPTDAADAKEISASARS</sequence>
<dbReference type="SMART" id="SM00563">
    <property type="entry name" value="PlsC"/>
    <property type="match status" value="1"/>
</dbReference>
<evidence type="ECO:0000313" key="9">
    <source>
        <dbReference type="Proteomes" id="UP001218364"/>
    </source>
</evidence>
<comment type="pathway">
    <text evidence="2">Phospholipid metabolism; CDP-diacylglycerol biosynthesis; CDP-diacylglycerol from sn-glycerol 3-phosphate: step 1/3.</text>
</comment>
<dbReference type="RefSeq" id="WP_274839419.1">
    <property type="nucleotide sequence ID" value="NZ_JARCIZ010000002.1"/>
</dbReference>
<keyword evidence="6" id="KW-0812">Transmembrane</keyword>
<evidence type="ECO:0000256" key="3">
    <source>
        <dbReference type="ARBA" id="ARBA00013113"/>
    </source>
</evidence>